<dbReference type="Pfam" id="PF02361">
    <property type="entry name" value="CbiQ"/>
    <property type="match status" value="1"/>
</dbReference>
<evidence type="ECO:0000256" key="4">
    <source>
        <dbReference type="ARBA" id="ARBA00023136"/>
    </source>
</evidence>
<keyword evidence="2 5" id="KW-0812">Transmembrane</keyword>
<dbReference type="GO" id="GO:0005886">
    <property type="term" value="C:plasma membrane"/>
    <property type="evidence" value="ECO:0007669"/>
    <property type="project" value="UniProtKB-ARBA"/>
</dbReference>
<dbReference type="Proteomes" id="UP001223646">
    <property type="component" value="Unassembled WGS sequence"/>
</dbReference>
<evidence type="ECO:0000313" key="7">
    <source>
        <dbReference type="Proteomes" id="UP001223646"/>
    </source>
</evidence>
<evidence type="ECO:0000256" key="1">
    <source>
        <dbReference type="ARBA" id="ARBA00004141"/>
    </source>
</evidence>
<reference evidence="6" key="1">
    <citation type="submission" date="2023-05" db="EMBL/GenBank/DDBJ databases">
        <authorList>
            <person name="Du J."/>
        </authorList>
    </citation>
    <scope>NUCLEOTIDE SEQUENCE</scope>
    <source>
        <strain evidence="6">UMB1064</strain>
    </source>
</reference>
<accession>A0AAW9SWF3</accession>
<sequence length="206" mass="21925">MMHPANVPLGLYLNHNSPVHRLPTAAKLISVIAFLLLTGILVDTWLGGAIALAIVTLAYAVAKVPPMVAFRQLRGAVIILALLSLLLWWRAGGEQALTTFLALLAAIAVAILLTLTTRVSDIMDTLTTAMRPFARFGLPVETIALALSLTLRMIPLQVMAATEVLEARKARGTTGSILAFGVPVVIRTINRSKAMGDSLIARGEGE</sequence>
<keyword evidence="4 5" id="KW-0472">Membrane</keyword>
<feature type="transmembrane region" description="Helical" evidence="5">
    <location>
        <begin position="97"/>
        <end position="115"/>
    </location>
</feature>
<protein>
    <submittedName>
        <fullName evidence="6">Energy-coupling factor transporter transmembrane protein EcfT</fullName>
    </submittedName>
</protein>
<name>A0AAW9SWF3_CORAY</name>
<dbReference type="EMBL" id="JASOOY020000030">
    <property type="protein sequence ID" value="MEO3717633.1"/>
    <property type="molecule type" value="Genomic_DNA"/>
</dbReference>
<evidence type="ECO:0000256" key="2">
    <source>
        <dbReference type="ARBA" id="ARBA00022692"/>
    </source>
</evidence>
<comment type="subcellular location">
    <subcellularLocation>
        <location evidence="1">Membrane</location>
        <topology evidence="1">Multi-pass membrane protein</topology>
    </subcellularLocation>
</comment>
<feature type="transmembrane region" description="Helical" evidence="5">
    <location>
        <begin position="73"/>
        <end position="91"/>
    </location>
</feature>
<reference evidence="6" key="2">
    <citation type="submission" date="2024-05" db="EMBL/GenBank/DDBJ databases">
        <authorList>
            <person name="Wolfe A."/>
        </authorList>
    </citation>
    <scope>NUCLEOTIDE SEQUENCE</scope>
    <source>
        <strain evidence="6">UMB1064</strain>
    </source>
</reference>
<organism evidence="6 7">
    <name type="scientific">Corynebacterium amycolatum</name>
    <dbReference type="NCBI Taxonomy" id="43765"/>
    <lineage>
        <taxon>Bacteria</taxon>
        <taxon>Bacillati</taxon>
        <taxon>Actinomycetota</taxon>
        <taxon>Actinomycetes</taxon>
        <taxon>Mycobacteriales</taxon>
        <taxon>Corynebacteriaceae</taxon>
        <taxon>Corynebacterium</taxon>
    </lineage>
</organism>
<proteinExistence type="predicted"/>
<evidence type="ECO:0000256" key="3">
    <source>
        <dbReference type="ARBA" id="ARBA00022989"/>
    </source>
</evidence>
<dbReference type="InterPro" id="IPR003339">
    <property type="entry name" value="ABC/ECF_trnsptr_transmembrane"/>
</dbReference>
<dbReference type="RefSeq" id="WP_070601527.1">
    <property type="nucleotide sequence ID" value="NZ_JAFJMG010000034.1"/>
</dbReference>
<evidence type="ECO:0000256" key="5">
    <source>
        <dbReference type="SAM" id="Phobius"/>
    </source>
</evidence>
<keyword evidence="3 5" id="KW-1133">Transmembrane helix</keyword>
<dbReference type="AlphaFoldDB" id="A0AAW9SWF3"/>
<dbReference type="CDD" id="cd16914">
    <property type="entry name" value="EcfT"/>
    <property type="match status" value="1"/>
</dbReference>
<feature type="transmembrane region" description="Helical" evidence="5">
    <location>
        <begin position="28"/>
        <end position="61"/>
    </location>
</feature>
<gene>
    <name evidence="6" type="ORF">QP460_008525</name>
</gene>
<evidence type="ECO:0000313" key="6">
    <source>
        <dbReference type="EMBL" id="MEO3717633.1"/>
    </source>
</evidence>
<comment type="caution">
    <text evidence="6">The sequence shown here is derived from an EMBL/GenBank/DDBJ whole genome shotgun (WGS) entry which is preliminary data.</text>
</comment>